<evidence type="ECO:0000313" key="2">
    <source>
        <dbReference type="EMBL" id="MDT0463265.1"/>
    </source>
</evidence>
<dbReference type="Proteomes" id="UP001183809">
    <property type="component" value="Unassembled WGS sequence"/>
</dbReference>
<evidence type="ECO:0000313" key="3">
    <source>
        <dbReference type="Proteomes" id="UP001183809"/>
    </source>
</evidence>
<dbReference type="SUPFAM" id="SSF46894">
    <property type="entry name" value="C-terminal effector domain of the bipartite response regulators"/>
    <property type="match status" value="1"/>
</dbReference>
<organism evidence="2 3">
    <name type="scientific">Streptomyces gibsoniae</name>
    <dbReference type="NCBI Taxonomy" id="3075529"/>
    <lineage>
        <taxon>Bacteria</taxon>
        <taxon>Bacillati</taxon>
        <taxon>Actinomycetota</taxon>
        <taxon>Actinomycetes</taxon>
        <taxon>Kitasatosporales</taxon>
        <taxon>Streptomycetaceae</taxon>
        <taxon>Streptomyces</taxon>
    </lineage>
</organism>
<reference evidence="3" key="1">
    <citation type="submission" date="2023-07" db="EMBL/GenBank/DDBJ databases">
        <title>30 novel species of actinomycetes from the DSMZ collection.</title>
        <authorList>
            <person name="Nouioui I."/>
        </authorList>
    </citation>
    <scope>NUCLEOTIDE SEQUENCE [LARGE SCALE GENOMIC DNA]</scope>
    <source>
        <strain evidence="3">DSM 41699</strain>
    </source>
</reference>
<name>A0ABU2TQP7_9ACTN</name>
<comment type="caution">
    <text evidence="2">The sequence shown here is derived from an EMBL/GenBank/DDBJ whole genome shotgun (WGS) entry which is preliminary data.</text>
</comment>
<dbReference type="InterPro" id="IPR051797">
    <property type="entry name" value="TrmB-like"/>
</dbReference>
<dbReference type="RefSeq" id="WP_311693980.1">
    <property type="nucleotide sequence ID" value="NZ_JAVREY010000008.1"/>
</dbReference>
<dbReference type="EMBL" id="JAVREY010000008">
    <property type="protein sequence ID" value="MDT0463265.1"/>
    <property type="molecule type" value="Genomic_DNA"/>
</dbReference>
<dbReference type="InterPro" id="IPR002831">
    <property type="entry name" value="Tscrpt_reg_TrmB_N"/>
</dbReference>
<dbReference type="InterPro" id="IPR036390">
    <property type="entry name" value="WH_DNA-bd_sf"/>
</dbReference>
<dbReference type="Gene3D" id="1.10.10.10">
    <property type="entry name" value="Winged helix-like DNA-binding domain superfamily/Winged helix DNA-binding domain"/>
    <property type="match status" value="2"/>
</dbReference>
<dbReference type="InterPro" id="IPR016032">
    <property type="entry name" value="Sig_transdc_resp-reg_C-effctor"/>
</dbReference>
<protein>
    <submittedName>
        <fullName evidence="2">Helix-turn-helix domain-containing protein</fullName>
    </submittedName>
</protein>
<dbReference type="InterPro" id="IPR036388">
    <property type="entry name" value="WH-like_DNA-bd_sf"/>
</dbReference>
<gene>
    <name evidence="2" type="ORF">RM764_09580</name>
</gene>
<dbReference type="PANTHER" id="PTHR34293:SF1">
    <property type="entry name" value="HTH-TYPE TRANSCRIPTIONAL REGULATOR TRMBL2"/>
    <property type="match status" value="1"/>
</dbReference>
<sequence>MAFNVLGLTDETERVYAELVGLPRATAREVADTCGLSTPAVARLLAALVKDGLATRATGRPPRFTAVAPDVAVAGLIRRQEEQLDEARLLVHRLTDAHREASRISHPDMPVELLTDRADISAAVRRLTAEACREVRILDRPPYVDRPGSNLEGQLQQQRAGVAHRVVYARAAVAWPGRLHNDILPSVRAGEQARVRAELPLKLVICDSRNAVIPFSLAPGGLSAAYLVHSSPMLVALESLFEAEWERALPLCVTDQAPHTGTTEEPPDDAPDVETRHLLTLLASGLTDAAIARAQGWSERTTQRRIQRLMAELGAPTRFQAGLLAARRGWL</sequence>
<evidence type="ECO:0000259" key="1">
    <source>
        <dbReference type="SMART" id="SM00421"/>
    </source>
</evidence>
<accession>A0ABU2TQP7</accession>
<dbReference type="InterPro" id="IPR000792">
    <property type="entry name" value="Tscrpt_reg_LuxR_C"/>
</dbReference>
<dbReference type="SUPFAM" id="SSF46785">
    <property type="entry name" value="Winged helix' DNA-binding domain"/>
    <property type="match status" value="1"/>
</dbReference>
<proteinExistence type="predicted"/>
<dbReference type="SMART" id="SM00421">
    <property type="entry name" value="HTH_LUXR"/>
    <property type="match status" value="1"/>
</dbReference>
<keyword evidence="3" id="KW-1185">Reference proteome</keyword>
<dbReference type="PANTHER" id="PTHR34293">
    <property type="entry name" value="HTH-TYPE TRANSCRIPTIONAL REGULATOR TRMBL2"/>
    <property type="match status" value="1"/>
</dbReference>
<feature type="domain" description="HTH luxR-type" evidence="1">
    <location>
        <begin position="276"/>
        <end position="325"/>
    </location>
</feature>
<dbReference type="Pfam" id="PF01978">
    <property type="entry name" value="TrmB"/>
    <property type="match status" value="1"/>
</dbReference>